<dbReference type="EMBL" id="CAXLJL010000267">
    <property type="protein sequence ID" value="CAL5135577.1"/>
    <property type="molecule type" value="Genomic_DNA"/>
</dbReference>
<dbReference type="SUPFAM" id="SSF81324">
    <property type="entry name" value="Voltage-gated potassium channels"/>
    <property type="match status" value="1"/>
</dbReference>
<evidence type="ECO:0000256" key="2">
    <source>
        <dbReference type="ARBA" id="ARBA00022553"/>
    </source>
</evidence>
<dbReference type="InterPro" id="IPR000014">
    <property type="entry name" value="PAS"/>
</dbReference>
<evidence type="ECO:0000256" key="1">
    <source>
        <dbReference type="ARBA" id="ARBA00004141"/>
    </source>
</evidence>
<dbReference type="InterPro" id="IPR001594">
    <property type="entry name" value="Palmitoyltrfase_DHHC"/>
</dbReference>
<dbReference type="GO" id="GO:0005249">
    <property type="term" value="F:voltage-gated potassium channel activity"/>
    <property type="evidence" value="ECO:0007669"/>
    <property type="project" value="InterPro"/>
</dbReference>
<feature type="transmembrane region" description="Helical" evidence="8">
    <location>
        <begin position="1069"/>
        <end position="1093"/>
    </location>
</feature>
<evidence type="ECO:0000259" key="9">
    <source>
        <dbReference type="PROSITE" id="PS50112"/>
    </source>
</evidence>
<evidence type="ECO:0000256" key="7">
    <source>
        <dbReference type="SAM" id="MobiDB-lite"/>
    </source>
</evidence>
<dbReference type="Pfam" id="PF00520">
    <property type="entry name" value="Ion_trans"/>
    <property type="match status" value="1"/>
</dbReference>
<dbReference type="SMART" id="SM00086">
    <property type="entry name" value="PAC"/>
    <property type="match status" value="1"/>
</dbReference>
<keyword evidence="3 8" id="KW-0812">Transmembrane</keyword>
<dbReference type="PANTHER" id="PTHR10217:SF435">
    <property type="entry name" value="POTASSIUM VOLTAGE-GATED CHANNEL PROTEIN EAG"/>
    <property type="match status" value="1"/>
</dbReference>
<evidence type="ECO:0000313" key="12">
    <source>
        <dbReference type="Proteomes" id="UP001497525"/>
    </source>
</evidence>
<dbReference type="Gene3D" id="1.10.287.70">
    <property type="match status" value="1"/>
</dbReference>
<dbReference type="AlphaFoldDB" id="A0AAV2TJJ2"/>
<dbReference type="GO" id="GO:0016409">
    <property type="term" value="F:palmitoyltransferase activity"/>
    <property type="evidence" value="ECO:0007669"/>
    <property type="project" value="InterPro"/>
</dbReference>
<feature type="compositionally biased region" description="Polar residues" evidence="7">
    <location>
        <begin position="582"/>
        <end position="607"/>
    </location>
</feature>
<gene>
    <name evidence="11" type="ORF">CDAUBV1_LOCUS9710</name>
</gene>
<evidence type="ECO:0000313" key="11">
    <source>
        <dbReference type="EMBL" id="CAL5135577.1"/>
    </source>
</evidence>
<feature type="transmembrane region" description="Helical" evidence="8">
    <location>
        <begin position="1038"/>
        <end position="1063"/>
    </location>
</feature>
<dbReference type="PRINTS" id="PR01464">
    <property type="entry name" value="EAGCHANNEL"/>
</dbReference>
<feature type="domain" description="PAS" evidence="9">
    <location>
        <begin position="436"/>
        <end position="484"/>
    </location>
</feature>
<feature type="transmembrane region" description="Helical" evidence="8">
    <location>
        <begin position="14"/>
        <end position="33"/>
    </location>
</feature>
<dbReference type="GO" id="GO:0005516">
    <property type="term" value="F:calmodulin binding"/>
    <property type="evidence" value="ECO:0007669"/>
    <property type="project" value="UniProtKB-KW"/>
</dbReference>
<sequence>MGNAVRKIKFPRKFVIRLLHFTLCFAVVLPLLLRESILHRMVFDLEDLPHGVVYLLFFAATLFAYLITSYTNPGYLTYEEARWFRHRRGDQSDNLGEVDASNADDQTCSELRGQTVPMGSIEGCTPAIFRPGDDDCTAQTIVAQSGWLGLRRITDRFTRLCPITMNKELKTANGHEGSVITLPVPTRFCKHCLLEQPLRCRHCPECKRCVLKFDHHCPWVCNCIGERNHSAFVTFLILQDLVIWWTVYFAWSSVLPHIYWSDWFRINGLFLADIVVLVVAGVPVTLLLGFHTYLALGGRTTWETVAHDRITYLRHLEDNVNPFHQGYVRNCYAFCCSRFPFGWDRIYAETVKQPVTDLSVEPVTNKKNKELPEDDIAADTTYPDRSTHFTTTPNVAGVLVEKSASESIGPVHVPIETKAENSCFILLNARILEYPIVFASSAFTELVGYSRIEVLQKPGICSFLHGPKTSKDILETIENAYKEQNFEQVEVIFYRKNLTARWIMVRVAPIRNEQDSVVLFLVTFRDISAYRQPLEDDFAANSALGAFAAASDAGSSWGRFARLVFSMVRQRNEEEEGEGENDQNPQDDSNVPENQSELMKPASSTDAAQCAMQGKCAPGSVKDTNNGKGDKTPKTNAGKHEVRMKLGNKSPSTNSSSRVTSLEEGLYDPKHPEKNGHSKKFGLVWRLRRPGRKIISSLSSDAVSLNSLGKRRYGGPNADAEEHFGHGFSPETLPRYRLEPPCPPKHVLLHYSAFRQVWDWTILLLTLYTAVVVPLRLAVIPRPTWAFTKDQTARLLDTHRSNLPDILAITDAVIDVIFCLDIVLNFHTSFVGAGGEVVAEPPVIRINYLSGWFTLDLISCLPYELIKYLWPTESQDIYTLLDGLRIIRLLRIGRALRRMDQYLEYVSTLLLLLIVCFFMLAHWFACAWYAVGVLDLENKIQYGWIPRYFNDSLKPQNWDAFVTVNQPAENYTPMNDYLHIDFTDSFKTIWPTNQFYPNSGQLHPSELIQMEPDQQPQTSKQTANSEHRVPLQNAVDKWSAYLTSLYFTLSLLTTIGFGNVAAYTEAEKLLSVCCMLVGALVYATIFGNITTIVQQMYSTRTRYNEIMKGVKDFLRIHEVPQELGERVIDYITSSWTVNRGIDTAKLLDARRSNPADNEHKVARNAKKTSGGMLQTFLTNFPLELDGAVKFSADMKKIFSWKPLYKDHKNLGSKPNSKMRQ</sequence>
<dbReference type="CDD" id="cd00130">
    <property type="entry name" value="PAS"/>
    <property type="match status" value="1"/>
</dbReference>
<feature type="transmembrane region" description="Helical" evidence="8">
    <location>
        <begin position="263"/>
        <end position="290"/>
    </location>
</feature>
<dbReference type="SUPFAM" id="SSF55785">
    <property type="entry name" value="PYP-like sensor domain (PAS domain)"/>
    <property type="match status" value="1"/>
</dbReference>
<feature type="compositionally biased region" description="Basic and acidic residues" evidence="7">
    <location>
        <begin position="628"/>
        <end position="644"/>
    </location>
</feature>
<organism evidence="11 12">
    <name type="scientific">Calicophoron daubneyi</name>
    <name type="common">Rumen fluke</name>
    <name type="synonym">Paramphistomum daubneyi</name>
    <dbReference type="NCBI Taxonomy" id="300641"/>
    <lineage>
        <taxon>Eukaryota</taxon>
        <taxon>Metazoa</taxon>
        <taxon>Spiralia</taxon>
        <taxon>Lophotrochozoa</taxon>
        <taxon>Platyhelminthes</taxon>
        <taxon>Trematoda</taxon>
        <taxon>Digenea</taxon>
        <taxon>Plagiorchiida</taxon>
        <taxon>Pronocephalata</taxon>
        <taxon>Paramphistomoidea</taxon>
        <taxon>Paramphistomidae</taxon>
        <taxon>Calicophoron</taxon>
    </lineage>
</organism>
<dbReference type="Pfam" id="PF01529">
    <property type="entry name" value="DHHC"/>
    <property type="match status" value="1"/>
</dbReference>
<dbReference type="PRINTS" id="PR01463">
    <property type="entry name" value="EAGCHANLFMLY"/>
</dbReference>
<keyword evidence="4" id="KW-0112">Calmodulin-binding</keyword>
<dbReference type="InterPro" id="IPR001610">
    <property type="entry name" value="PAC"/>
</dbReference>
<dbReference type="InterPro" id="IPR035965">
    <property type="entry name" value="PAS-like_dom_sf"/>
</dbReference>
<dbReference type="PROSITE" id="PS50112">
    <property type="entry name" value="PAS"/>
    <property type="match status" value="1"/>
</dbReference>
<dbReference type="PROSITE" id="PS50113">
    <property type="entry name" value="PAC"/>
    <property type="match status" value="1"/>
</dbReference>
<evidence type="ECO:0000256" key="3">
    <source>
        <dbReference type="ARBA" id="ARBA00022692"/>
    </source>
</evidence>
<dbReference type="Gene3D" id="1.10.1200.260">
    <property type="match status" value="1"/>
</dbReference>
<comment type="subcellular location">
    <subcellularLocation>
        <location evidence="1">Membrane</location>
        <topology evidence="1">Multi-pass membrane protein</topology>
    </subcellularLocation>
</comment>
<feature type="transmembrane region" description="Helical" evidence="8">
    <location>
        <begin position="905"/>
        <end position="931"/>
    </location>
</feature>
<keyword evidence="2" id="KW-0597">Phosphoprotein</keyword>
<feature type="region of interest" description="Disordered" evidence="7">
    <location>
        <begin position="571"/>
        <end position="675"/>
    </location>
</feature>
<reference evidence="11" key="1">
    <citation type="submission" date="2024-06" db="EMBL/GenBank/DDBJ databases">
        <authorList>
            <person name="Liu X."/>
            <person name="Lenzi L."/>
            <person name="Haldenby T S."/>
            <person name="Uol C."/>
        </authorList>
    </citation>
    <scope>NUCLEOTIDE SEQUENCE</scope>
</reference>
<keyword evidence="6 8" id="KW-0472">Membrane</keyword>
<dbReference type="InterPro" id="IPR003938">
    <property type="entry name" value="K_chnl_volt-dep_EAG/ELK/ERG"/>
</dbReference>
<evidence type="ECO:0000256" key="4">
    <source>
        <dbReference type="ARBA" id="ARBA00022860"/>
    </source>
</evidence>
<accession>A0AAV2TJJ2</accession>
<proteinExistence type="predicted"/>
<feature type="transmembrane region" description="Helical" evidence="8">
    <location>
        <begin position="53"/>
        <end position="78"/>
    </location>
</feature>
<feature type="compositionally biased region" description="Low complexity" evidence="7">
    <location>
        <begin position="650"/>
        <end position="660"/>
    </location>
</feature>
<dbReference type="InterPro" id="IPR003949">
    <property type="entry name" value="K_chnl_volt-dep_EAG"/>
</dbReference>
<dbReference type="Gene3D" id="3.30.450.20">
    <property type="entry name" value="PAS domain"/>
    <property type="match status" value="1"/>
</dbReference>
<name>A0AAV2TJJ2_CALDB</name>
<keyword evidence="5 8" id="KW-1133">Transmembrane helix</keyword>
<dbReference type="PANTHER" id="PTHR10217">
    <property type="entry name" value="VOLTAGE AND LIGAND GATED POTASSIUM CHANNEL"/>
    <property type="match status" value="1"/>
</dbReference>
<comment type="caution">
    <text evidence="11">The sequence shown here is derived from an EMBL/GenBank/DDBJ whole genome shotgun (WGS) entry which is preliminary data.</text>
</comment>
<dbReference type="GO" id="GO:0042391">
    <property type="term" value="P:regulation of membrane potential"/>
    <property type="evidence" value="ECO:0007669"/>
    <property type="project" value="TreeGrafter"/>
</dbReference>
<dbReference type="GO" id="GO:0008076">
    <property type="term" value="C:voltage-gated potassium channel complex"/>
    <property type="evidence" value="ECO:0007669"/>
    <property type="project" value="TreeGrafter"/>
</dbReference>
<dbReference type="InterPro" id="IPR000700">
    <property type="entry name" value="PAS-assoc_C"/>
</dbReference>
<feature type="transmembrane region" description="Helical" evidence="8">
    <location>
        <begin position="757"/>
        <end position="779"/>
    </location>
</feature>
<dbReference type="Pfam" id="PF13426">
    <property type="entry name" value="PAS_9"/>
    <property type="match status" value="1"/>
</dbReference>
<dbReference type="InterPro" id="IPR050818">
    <property type="entry name" value="KCNH_animal-type"/>
</dbReference>
<evidence type="ECO:0000256" key="6">
    <source>
        <dbReference type="ARBA" id="ARBA00023136"/>
    </source>
</evidence>
<dbReference type="PROSITE" id="PS50216">
    <property type="entry name" value="DHHC"/>
    <property type="match status" value="1"/>
</dbReference>
<dbReference type="NCBIfam" id="TIGR00229">
    <property type="entry name" value="sensory_box"/>
    <property type="match status" value="1"/>
</dbReference>
<protein>
    <submittedName>
        <fullName evidence="11">Uncharacterized protein</fullName>
    </submittedName>
</protein>
<evidence type="ECO:0000256" key="8">
    <source>
        <dbReference type="SAM" id="Phobius"/>
    </source>
</evidence>
<evidence type="ECO:0000259" key="10">
    <source>
        <dbReference type="PROSITE" id="PS50113"/>
    </source>
</evidence>
<evidence type="ECO:0000256" key="5">
    <source>
        <dbReference type="ARBA" id="ARBA00022989"/>
    </source>
</evidence>
<dbReference type="InterPro" id="IPR005821">
    <property type="entry name" value="Ion_trans_dom"/>
</dbReference>
<feature type="domain" description="PAC" evidence="10">
    <location>
        <begin position="487"/>
        <end position="539"/>
    </location>
</feature>
<dbReference type="Proteomes" id="UP001497525">
    <property type="component" value="Unassembled WGS sequence"/>
</dbReference>